<reference evidence="2 3" key="1">
    <citation type="submission" date="2017-09" db="EMBL/GenBank/DDBJ databases">
        <title>Bacterial strain isolated from the female urinary microbiota.</title>
        <authorList>
            <person name="Thomas-White K."/>
            <person name="Kumar N."/>
            <person name="Forster S."/>
            <person name="Putonti C."/>
            <person name="Lawley T."/>
            <person name="Wolfe A.J."/>
        </authorList>
    </citation>
    <scope>NUCLEOTIDE SEQUENCE [LARGE SCALE GENOMIC DNA]</scope>
    <source>
        <strain evidence="2 3">UMB0249</strain>
    </source>
</reference>
<name>A0A2N6TKB5_FUSNU</name>
<comment type="caution">
    <text evidence="2">The sequence shown here is derived from an EMBL/GenBank/DDBJ whole genome shotgun (WGS) entry which is preliminary data.</text>
</comment>
<keyword evidence="1" id="KW-0812">Transmembrane</keyword>
<evidence type="ECO:0000313" key="2">
    <source>
        <dbReference type="EMBL" id="PMC69770.1"/>
    </source>
</evidence>
<proteinExistence type="predicted"/>
<evidence type="ECO:0000313" key="3">
    <source>
        <dbReference type="Proteomes" id="UP000235733"/>
    </source>
</evidence>
<gene>
    <name evidence="2" type="ORF">CJ209_04170</name>
</gene>
<accession>A0A2N6TKB5</accession>
<dbReference type="AlphaFoldDB" id="A0A2N6TKB5"/>
<organism evidence="2 3">
    <name type="scientific">Fusobacterium nucleatum</name>
    <dbReference type="NCBI Taxonomy" id="851"/>
    <lineage>
        <taxon>Bacteria</taxon>
        <taxon>Fusobacteriati</taxon>
        <taxon>Fusobacteriota</taxon>
        <taxon>Fusobacteriia</taxon>
        <taxon>Fusobacteriales</taxon>
        <taxon>Fusobacteriaceae</taxon>
        <taxon>Fusobacterium</taxon>
    </lineage>
</organism>
<protein>
    <submittedName>
        <fullName evidence="2">Uncharacterized protein</fullName>
    </submittedName>
</protein>
<sequence length="202" mass="23542">MLNQIDKEKINTGINRIIKDIKNALPKDDKTIIKGIEELKKISTNITITESKMLLSDICGYLRKETLKKEIYEKIDNKLKFDDLDMYNKIDNKFIFELPKNINYKNGEELNKVLIQSGIIFSASGAVSLIIKSIIPISIGLILAGVWYYIEQKNGNIKKEKMNEITNNYLNNLKVSLQKWVQSIEEYYDDEVEKFERKLKNE</sequence>
<dbReference type="RefSeq" id="WP_158392145.1">
    <property type="nucleotide sequence ID" value="NZ_PNHC01000003.1"/>
</dbReference>
<evidence type="ECO:0000256" key="1">
    <source>
        <dbReference type="SAM" id="Phobius"/>
    </source>
</evidence>
<keyword evidence="1" id="KW-1133">Transmembrane helix</keyword>
<feature type="transmembrane region" description="Helical" evidence="1">
    <location>
        <begin position="129"/>
        <end position="150"/>
    </location>
</feature>
<dbReference type="EMBL" id="PNHC01000003">
    <property type="protein sequence ID" value="PMC69770.1"/>
    <property type="molecule type" value="Genomic_DNA"/>
</dbReference>
<keyword evidence="1" id="KW-0472">Membrane</keyword>
<dbReference type="Proteomes" id="UP000235733">
    <property type="component" value="Unassembled WGS sequence"/>
</dbReference>